<organism evidence="8 9">
    <name type="scientific">Nosema bombycis (strain CQ1 / CVCC 102059)</name>
    <name type="common">Microsporidian parasite</name>
    <name type="synonym">Pebrine of silkworm</name>
    <dbReference type="NCBI Taxonomy" id="578461"/>
    <lineage>
        <taxon>Eukaryota</taxon>
        <taxon>Fungi</taxon>
        <taxon>Fungi incertae sedis</taxon>
        <taxon>Microsporidia</taxon>
        <taxon>Nosematidae</taxon>
        <taxon>Nosema</taxon>
    </lineage>
</organism>
<feature type="domain" description="Calponin-homology (CH)" evidence="7">
    <location>
        <begin position="125"/>
        <end position="231"/>
    </location>
</feature>
<accession>R0MEQ7</accession>
<protein>
    <submittedName>
        <fullName evidence="8">Alpha-actinin-1</fullName>
    </submittedName>
</protein>
<dbReference type="EMBL" id="KB909304">
    <property type="protein sequence ID" value="EOB12615.1"/>
    <property type="molecule type" value="Genomic_DNA"/>
</dbReference>
<keyword evidence="3" id="KW-0677">Repeat</keyword>
<evidence type="ECO:0000256" key="1">
    <source>
        <dbReference type="ARBA" id="ARBA00004177"/>
    </source>
</evidence>
<dbReference type="HOGENOM" id="CLU_005217_0_2_1"/>
<dbReference type="InterPro" id="IPR036872">
    <property type="entry name" value="CH_dom_sf"/>
</dbReference>
<dbReference type="InterPro" id="IPR001715">
    <property type="entry name" value="CH_dom"/>
</dbReference>
<comment type="subcellular location">
    <subcellularLocation>
        <location evidence="1">Endosome</location>
    </subcellularLocation>
</comment>
<evidence type="ECO:0000313" key="9">
    <source>
        <dbReference type="Proteomes" id="UP000016927"/>
    </source>
</evidence>
<keyword evidence="5" id="KW-0175">Coiled coil</keyword>
<name>R0MEQ7_NOSB1</name>
<evidence type="ECO:0000256" key="6">
    <source>
        <dbReference type="ARBA" id="ARBA00023203"/>
    </source>
</evidence>
<gene>
    <name evidence="8" type="primary">ACTN1</name>
    <name evidence="8" type="ORF">NBO_396g0004</name>
</gene>
<keyword evidence="4" id="KW-0967">Endosome</keyword>
<dbReference type="Proteomes" id="UP000016927">
    <property type="component" value="Unassembled WGS sequence"/>
</dbReference>
<dbReference type="SMART" id="SM00033">
    <property type="entry name" value="CH"/>
    <property type="match status" value="2"/>
</dbReference>
<dbReference type="STRING" id="578461.R0MEQ7"/>
<keyword evidence="6" id="KW-0009">Actin-binding</keyword>
<keyword evidence="9" id="KW-1185">Reference proteome</keyword>
<dbReference type="PANTHER" id="PTHR11915">
    <property type="entry name" value="SPECTRIN/FILAMIN RELATED CYTOSKELETAL PROTEIN"/>
    <property type="match status" value="1"/>
</dbReference>
<feature type="domain" description="Calponin-homology (CH)" evidence="7">
    <location>
        <begin position="11"/>
        <end position="116"/>
    </location>
</feature>
<dbReference type="FunFam" id="1.10.418.10:FF:000023">
    <property type="entry name" value="EH domain-binding protein 1 isoform X1"/>
    <property type="match status" value="1"/>
</dbReference>
<reference evidence="8 9" key="1">
    <citation type="journal article" date="2013" name="BMC Genomics">
        <title>Comparative genomics of parasitic silkworm microsporidia reveal an association between genome expansion and host adaptation.</title>
        <authorList>
            <person name="Pan G."/>
            <person name="Xu J."/>
            <person name="Li T."/>
            <person name="Xia Q."/>
            <person name="Liu S.L."/>
            <person name="Zhang G."/>
            <person name="Li S."/>
            <person name="Li C."/>
            <person name="Liu H."/>
            <person name="Yang L."/>
            <person name="Liu T."/>
            <person name="Zhang X."/>
            <person name="Wu Z."/>
            <person name="Fan W."/>
            <person name="Dang X."/>
            <person name="Xiang H."/>
            <person name="Tao M."/>
            <person name="Li Y."/>
            <person name="Hu J."/>
            <person name="Li Z."/>
            <person name="Lin L."/>
            <person name="Luo J."/>
            <person name="Geng L."/>
            <person name="Wang L."/>
            <person name="Long M."/>
            <person name="Wan Y."/>
            <person name="He N."/>
            <person name="Zhang Z."/>
            <person name="Lu C."/>
            <person name="Keeling P.J."/>
            <person name="Wang J."/>
            <person name="Xiang Z."/>
            <person name="Zhou Z."/>
        </authorList>
    </citation>
    <scope>NUCLEOTIDE SEQUENCE [LARGE SCALE GENOMIC DNA]</scope>
    <source>
        <strain evidence="9">CQ1 / CVCC 102059</strain>
    </source>
</reference>
<dbReference type="GO" id="GO:0003779">
    <property type="term" value="F:actin binding"/>
    <property type="evidence" value="ECO:0007669"/>
    <property type="project" value="UniProtKB-KW"/>
</dbReference>
<evidence type="ECO:0000256" key="4">
    <source>
        <dbReference type="ARBA" id="ARBA00022753"/>
    </source>
</evidence>
<dbReference type="AlphaFoldDB" id="R0MEQ7"/>
<dbReference type="OMA" id="SACSERN"/>
<evidence type="ECO:0000256" key="5">
    <source>
        <dbReference type="ARBA" id="ARBA00023054"/>
    </source>
</evidence>
<evidence type="ECO:0000256" key="2">
    <source>
        <dbReference type="ARBA" id="ARBA00022553"/>
    </source>
</evidence>
<dbReference type="Pfam" id="PF00307">
    <property type="entry name" value="CH"/>
    <property type="match status" value="2"/>
</dbReference>
<dbReference type="OrthoDB" id="10017054at2759"/>
<dbReference type="GO" id="GO:0005768">
    <property type="term" value="C:endosome"/>
    <property type="evidence" value="ECO:0007669"/>
    <property type="project" value="UniProtKB-SubCell"/>
</dbReference>
<evidence type="ECO:0000313" key="8">
    <source>
        <dbReference type="EMBL" id="EOB12615.1"/>
    </source>
</evidence>
<sequence length="551" mass="63337">MTEISENHWESIQAKTFTKWVNDKLNKGGYSPISNIYEDFENGVALRNLLEVLLKKRIQITDRPFSRIQKVENLEVLLKNVKRAGVILINIGPEDIVDGNRKLILGLVWTLISKLSISDIGTGDLSVRDELLRWCQEVTKKYSNVNIVDLSRSWQDGLGFNAIIHHFRPDLVDYDSLRGSDRHKNLENAFGLADLHFGISRLLDVEDVADVIRPDEKSMITYLSQYYQKFNLMQSERNSKNLALNILNKIDWSIQHRNLYEIKAKAFLKRQTLFELNKKELENILKNAIEKVKEINLSNSILTQSFVELHTIHSSINSLHKMYNLKPYSPPQDLNLNKMKFNYVNNIEGSSDLCRLLTTGDQEEVNEDIKEIVNSVDKENLKEIAESYKVSLVKNYNSEIASEDLKDVRAIIKNYLEFLNELLKEETYRENIVKKAKSVYKKIIKEKSIKEKSEALSLNDLKQILNKVGLVVDDSILEMLDTTGGISESAFEDAIKVFMIKNYDASNVKRALKVASGGSNEISLAEFNIELMNLKPKIDINELVKDYIKDE</sequence>
<dbReference type="PROSITE" id="PS00019">
    <property type="entry name" value="ACTININ_1"/>
    <property type="match status" value="1"/>
</dbReference>
<evidence type="ECO:0000259" key="7">
    <source>
        <dbReference type="PROSITE" id="PS50021"/>
    </source>
</evidence>
<dbReference type="PROSITE" id="PS50021">
    <property type="entry name" value="CH"/>
    <property type="match status" value="2"/>
</dbReference>
<dbReference type="Gene3D" id="1.10.418.10">
    <property type="entry name" value="Calponin-like domain"/>
    <property type="match status" value="2"/>
</dbReference>
<dbReference type="PROSITE" id="PS00020">
    <property type="entry name" value="ACTININ_2"/>
    <property type="match status" value="1"/>
</dbReference>
<dbReference type="VEuPathDB" id="MicrosporidiaDB:NBO_396g0004"/>
<proteinExistence type="predicted"/>
<evidence type="ECO:0000256" key="3">
    <source>
        <dbReference type="ARBA" id="ARBA00022737"/>
    </source>
</evidence>
<dbReference type="InterPro" id="IPR001589">
    <property type="entry name" value="Actinin_actin-bd_CS"/>
</dbReference>
<keyword evidence="2" id="KW-0597">Phosphoprotein</keyword>
<dbReference type="SUPFAM" id="SSF47576">
    <property type="entry name" value="Calponin-homology domain, CH-domain"/>
    <property type="match status" value="1"/>
</dbReference>